<protein>
    <submittedName>
        <fullName evidence="1">Uncharacterized protein</fullName>
    </submittedName>
</protein>
<sequence>MITYAPRNPRRVTSASVVFDANRLSDGEENDEDGTRRWSCHRNCHPLEEIQQQKLLLHIYIYSGGVWYFTSGVKPAHFYTATVFARLTLKRCFLQKLNHGPITIRYHSMLRKYYHLHLAGWRSAACLKILQRFTLSGIPTQPQEDLLFSRAGKILVTVVSDVHGRRCRSPYL</sequence>
<dbReference type="EMBL" id="BGZK01001063">
    <property type="protein sequence ID" value="GBP70097.1"/>
    <property type="molecule type" value="Genomic_DNA"/>
</dbReference>
<name>A0A4C1Y6B4_EUMVA</name>
<organism evidence="1 2">
    <name type="scientific">Eumeta variegata</name>
    <name type="common">Bagworm moth</name>
    <name type="synonym">Eumeta japonica</name>
    <dbReference type="NCBI Taxonomy" id="151549"/>
    <lineage>
        <taxon>Eukaryota</taxon>
        <taxon>Metazoa</taxon>
        <taxon>Ecdysozoa</taxon>
        <taxon>Arthropoda</taxon>
        <taxon>Hexapoda</taxon>
        <taxon>Insecta</taxon>
        <taxon>Pterygota</taxon>
        <taxon>Neoptera</taxon>
        <taxon>Endopterygota</taxon>
        <taxon>Lepidoptera</taxon>
        <taxon>Glossata</taxon>
        <taxon>Ditrysia</taxon>
        <taxon>Tineoidea</taxon>
        <taxon>Psychidae</taxon>
        <taxon>Oiketicinae</taxon>
        <taxon>Eumeta</taxon>
    </lineage>
</organism>
<reference evidence="1 2" key="1">
    <citation type="journal article" date="2019" name="Commun. Biol.">
        <title>The bagworm genome reveals a unique fibroin gene that provides high tensile strength.</title>
        <authorList>
            <person name="Kono N."/>
            <person name="Nakamura H."/>
            <person name="Ohtoshi R."/>
            <person name="Tomita M."/>
            <person name="Numata K."/>
            <person name="Arakawa K."/>
        </authorList>
    </citation>
    <scope>NUCLEOTIDE SEQUENCE [LARGE SCALE GENOMIC DNA]</scope>
</reference>
<accession>A0A4C1Y6B4</accession>
<evidence type="ECO:0000313" key="1">
    <source>
        <dbReference type="EMBL" id="GBP70097.1"/>
    </source>
</evidence>
<comment type="caution">
    <text evidence="1">The sequence shown here is derived from an EMBL/GenBank/DDBJ whole genome shotgun (WGS) entry which is preliminary data.</text>
</comment>
<dbReference type="Proteomes" id="UP000299102">
    <property type="component" value="Unassembled WGS sequence"/>
</dbReference>
<evidence type="ECO:0000313" key="2">
    <source>
        <dbReference type="Proteomes" id="UP000299102"/>
    </source>
</evidence>
<gene>
    <name evidence="1" type="ORF">EVAR_50918_1</name>
</gene>
<proteinExistence type="predicted"/>
<dbReference type="AlphaFoldDB" id="A0A4C1Y6B4"/>
<keyword evidence="2" id="KW-1185">Reference proteome</keyword>